<dbReference type="EMBL" id="JAQQFR010000016">
    <property type="protein sequence ID" value="MFL9880837.1"/>
    <property type="molecule type" value="Genomic_DNA"/>
</dbReference>
<evidence type="ECO:0000313" key="1">
    <source>
        <dbReference type="EMBL" id="MFL9880837.1"/>
    </source>
</evidence>
<accession>A0ABW8ZCE9</accession>
<dbReference type="RefSeq" id="WP_408169844.1">
    <property type="nucleotide sequence ID" value="NZ_JAQQFR010000016.1"/>
</dbReference>
<organism evidence="1 2">
    <name type="scientific">Herbaspirillum rhizosphaerae</name>
    <dbReference type="NCBI Taxonomy" id="346179"/>
    <lineage>
        <taxon>Bacteria</taxon>
        <taxon>Pseudomonadati</taxon>
        <taxon>Pseudomonadota</taxon>
        <taxon>Betaproteobacteria</taxon>
        <taxon>Burkholderiales</taxon>
        <taxon>Oxalobacteraceae</taxon>
        <taxon>Herbaspirillum</taxon>
    </lineage>
</organism>
<reference evidence="1 2" key="1">
    <citation type="journal article" date="2024" name="Chem. Sci.">
        <title>Discovery of megapolipeptins by genome mining of a Burkholderiales bacteria collection.</title>
        <authorList>
            <person name="Paulo B.S."/>
            <person name="Recchia M.J.J."/>
            <person name="Lee S."/>
            <person name="Fergusson C.H."/>
            <person name="Romanowski S.B."/>
            <person name="Hernandez A."/>
            <person name="Krull N."/>
            <person name="Liu D.Y."/>
            <person name="Cavanagh H."/>
            <person name="Bos A."/>
            <person name="Gray C.A."/>
            <person name="Murphy B.T."/>
            <person name="Linington R.G."/>
            <person name="Eustaquio A.S."/>
        </authorList>
    </citation>
    <scope>NUCLEOTIDE SEQUENCE [LARGE SCALE GENOMIC DNA]</scope>
    <source>
        <strain evidence="1 2">RL21-008-BIB-B</strain>
    </source>
</reference>
<sequence>MKDQDLCNLLNRHQGPIGQVEVCREAAERIAALSPEMSKSKAVAHYTEQARLASPQVTDEQIMKLTRVIDCLEILNARPRPMCRDCADECGVCPHDDLDCDMAGLIASARALLSAPPAAETHCIACAGHGASLDGSRDCVRCGGTGEKTPAVPLNANSVVTGALNAKAAAAFTILSTPFRK</sequence>
<comment type="caution">
    <text evidence="1">The sequence shown here is derived from an EMBL/GenBank/DDBJ whole genome shotgun (WGS) entry which is preliminary data.</text>
</comment>
<protein>
    <submittedName>
        <fullName evidence="1">Uncharacterized protein</fullName>
    </submittedName>
</protein>
<name>A0ABW8ZCE9_9BURK</name>
<proteinExistence type="predicted"/>
<keyword evidence="2" id="KW-1185">Reference proteome</keyword>
<gene>
    <name evidence="1" type="ORF">PQR63_20735</name>
</gene>
<dbReference type="Proteomes" id="UP001629214">
    <property type="component" value="Unassembled WGS sequence"/>
</dbReference>
<evidence type="ECO:0000313" key="2">
    <source>
        <dbReference type="Proteomes" id="UP001629214"/>
    </source>
</evidence>